<evidence type="ECO:0000313" key="3">
    <source>
        <dbReference type="EMBL" id="ADI15608.1"/>
    </source>
</evidence>
<dbReference type="PROSITE" id="PS51257">
    <property type="entry name" value="PROKAR_LIPOPROTEIN"/>
    <property type="match status" value="1"/>
</dbReference>
<reference evidence="4" key="1">
    <citation type="submission" date="2010-05" db="EMBL/GenBank/DDBJ databases">
        <title>The complete genome of Truepera radiovictris DSM 17093.</title>
        <authorList>
            <consortium name="US DOE Joint Genome Institute (JGI-PGF)"/>
            <person name="Lucas S."/>
            <person name="Copeland A."/>
            <person name="Lapidus A."/>
            <person name="Glavina del Rio T."/>
            <person name="Dalin E."/>
            <person name="Tice H."/>
            <person name="Bruce D."/>
            <person name="Goodwin L."/>
            <person name="Pitluck S."/>
            <person name="Kyrpides N."/>
            <person name="Mavromatis K."/>
            <person name="Ovchinnikova G."/>
            <person name="Munk A.C."/>
            <person name="Detter J.C."/>
            <person name="Han C."/>
            <person name="Tapia R."/>
            <person name="Land M."/>
            <person name="Hauser L."/>
            <person name="Markowitz V."/>
            <person name="Cheng J.-F."/>
            <person name="Hugenholtz P."/>
            <person name="Woyke T."/>
            <person name="Wu D."/>
            <person name="Tindall B."/>
            <person name="Pomrenke H.G."/>
            <person name="Brambilla E."/>
            <person name="Klenk H.-P."/>
            <person name="Eisen J.A."/>
        </authorList>
    </citation>
    <scope>NUCLEOTIDE SEQUENCE [LARGE SCALE GENOMIC DNA]</scope>
    <source>
        <strain evidence="4">DSM 17093 / CIP 108686 / LMG 22925 / RQ-24</strain>
    </source>
</reference>
<dbReference type="InterPro" id="IPR036365">
    <property type="entry name" value="PGBD-like_sf"/>
</dbReference>
<dbReference type="eggNOG" id="COG3409">
    <property type="taxonomic scope" value="Bacteria"/>
</dbReference>
<evidence type="ECO:0000256" key="1">
    <source>
        <dbReference type="SAM" id="MobiDB-lite"/>
    </source>
</evidence>
<dbReference type="EMBL" id="CP002049">
    <property type="protein sequence ID" value="ADI15608.1"/>
    <property type="molecule type" value="Genomic_DNA"/>
</dbReference>
<proteinExistence type="predicted"/>
<dbReference type="Pfam" id="PF01471">
    <property type="entry name" value="PG_binding_1"/>
    <property type="match status" value="2"/>
</dbReference>
<reference evidence="3 4" key="2">
    <citation type="journal article" date="2011" name="Stand. Genomic Sci.">
        <title>Complete genome sequence of Truepera radiovictrix type strain (RQ-24).</title>
        <authorList>
            <person name="Ivanova N."/>
            <person name="Rohde C."/>
            <person name="Munk C."/>
            <person name="Nolan M."/>
            <person name="Lucas S."/>
            <person name="Del Rio T.G."/>
            <person name="Tice H."/>
            <person name="Deshpande S."/>
            <person name="Cheng J.F."/>
            <person name="Tapia R."/>
            <person name="Han C."/>
            <person name="Goodwin L."/>
            <person name="Pitluck S."/>
            <person name="Liolios K."/>
            <person name="Mavromatis K."/>
            <person name="Mikhailova N."/>
            <person name="Pati A."/>
            <person name="Chen A."/>
            <person name="Palaniappan K."/>
            <person name="Land M."/>
            <person name="Hauser L."/>
            <person name="Chang Y.J."/>
            <person name="Jeffries C.D."/>
            <person name="Brambilla E."/>
            <person name="Rohde M."/>
            <person name="Goker M."/>
            <person name="Tindall B.J."/>
            <person name="Woyke T."/>
            <person name="Bristow J."/>
            <person name="Eisen J.A."/>
            <person name="Markowitz V."/>
            <person name="Hugenholtz P."/>
            <person name="Kyrpides N.C."/>
            <person name="Klenk H.P."/>
            <person name="Lapidus A."/>
        </authorList>
    </citation>
    <scope>NUCLEOTIDE SEQUENCE [LARGE SCALE GENOMIC DNA]</scope>
    <source>
        <strain evidence="4">DSM 17093 / CIP 108686 / LMG 22925 / RQ-24</strain>
    </source>
</reference>
<keyword evidence="4" id="KW-1185">Reference proteome</keyword>
<dbReference type="InterPro" id="IPR036366">
    <property type="entry name" value="PGBDSf"/>
</dbReference>
<dbReference type="SUPFAM" id="SSF47090">
    <property type="entry name" value="PGBD-like"/>
    <property type="match status" value="2"/>
</dbReference>
<sequence>MRQTIDPLSLRVRALRVRVWGGVLITLVALLGGCADLRGGELGPQATWPTVRRGDAGRTVVTVQYLLRHHGGNLSVDGSFGSATESAVRSFQSARNLTVDGVVGPSTWGALITVVRRGDNNNAVRAVQDQLANRYGYALAVDGVFGPATEAAVKSFQASWGLAQDGVVGPSTWNALVTNVGGGTDRAGLAQRILASGNITLWPYSPVSSSSSDGADARSNIRDTASGGPARRSSYGTAPGGSVYLDPRMLSGMLRAAETYRFRVTSIAGGSHSATSRHYAGLAYDTDVINGVSVGARGRDAVVAGFMRLCRELGADEVLGPGDAGHWGHVHCAWPR</sequence>
<evidence type="ECO:0000259" key="2">
    <source>
        <dbReference type="Pfam" id="PF01471"/>
    </source>
</evidence>
<feature type="region of interest" description="Disordered" evidence="1">
    <location>
        <begin position="206"/>
        <end position="239"/>
    </location>
</feature>
<organism evidence="3 4">
    <name type="scientific">Truepera radiovictrix (strain DSM 17093 / CIP 108686 / LMG 22925 / RQ-24)</name>
    <dbReference type="NCBI Taxonomy" id="649638"/>
    <lineage>
        <taxon>Bacteria</taxon>
        <taxon>Thermotogati</taxon>
        <taxon>Deinococcota</taxon>
        <taxon>Deinococci</taxon>
        <taxon>Trueperales</taxon>
        <taxon>Trueperaceae</taxon>
        <taxon>Truepera</taxon>
    </lineage>
</organism>
<protein>
    <submittedName>
        <fullName evidence="3">Peptidoglycan-binding domain 1 protein</fullName>
    </submittedName>
</protein>
<accession>D7CTR1</accession>
<feature type="domain" description="Peptidoglycan binding-like" evidence="2">
    <location>
        <begin position="121"/>
        <end position="176"/>
    </location>
</feature>
<gene>
    <name evidence="3" type="ordered locus">Trad_2500</name>
</gene>
<feature type="domain" description="Peptidoglycan binding-like" evidence="2">
    <location>
        <begin position="59"/>
        <end position="111"/>
    </location>
</feature>
<name>D7CTR1_TRURR</name>
<dbReference type="InterPro" id="IPR002477">
    <property type="entry name" value="Peptidoglycan-bd-like"/>
</dbReference>
<evidence type="ECO:0000313" key="4">
    <source>
        <dbReference type="Proteomes" id="UP000000379"/>
    </source>
</evidence>
<dbReference type="Gene3D" id="1.10.101.10">
    <property type="entry name" value="PGBD-like superfamily/PGBD"/>
    <property type="match status" value="2"/>
</dbReference>
<dbReference type="Proteomes" id="UP000000379">
    <property type="component" value="Chromosome"/>
</dbReference>
<dbReference type="AlphaFoldDB" id="D7CTR1"/>
<dbReference type="HOGENOM" id="CLU_075523_0_0_0"/>
<dbReference type="KEGG" id="tra:Trad_2500"/>